<evidence type="ECO:0000313" key="1">
    <source>
        <dbReference type="EMBL" id="VAV92596.1"/>
    </source>
</evidence>
<dbReference type="EMBL" id="UOEJ01000035">
    <property type="protein sequence ID" value="VAV92596.1"/>
    <property type="molecule type" value="Genomic_DNA"/>
</dbReference>
<proteinExistence type="predicted"/>
<dbReference type="PANTHER" id="PTHR43857">
    <property type="entry name" value="BLR7761 PROTEIN"/>
    <property type="match status" value="1"/>
</dbReference>
<reference evidence="1" key="1">
    <citation type="submission" date="2018-06" db="EMBL/GenBank/DDBJ databases">
        <authorList>
            <person name="Zhirakovskaya E."/>
        </authorList>
    </citation>
    <scope>NUCLEOTIDE SEQUENCE</scope>
</reference>
<gene>
    <name evidence="1" type="ORF">MNBD_ALPHA01-1489</name>
</gene>
<dbReference type="InterPro" id="IPR006175">
    <property type="entry name" value="YjgF/YER057c/UK114"/>
</dbReference>
<dbReference type="InterPro" id="IPR035959">
    <property type="entry name" value="RutC-like_sf"/>
</dbReference>
<organism evidence="1">
    <name type="scientific">hydrothermal vent metagenome</name>
    <dbReference type="NCBI Taxonomy" id="652676"/>
    <lineage>
        <taxon>unclassified sequences</taxon>
        <taxon>metagenomes</taxon>
        <taxon>ecological metagenomes</taxon>
    </lineage>
</organism>
<dbReference type="PANTHER" id="PTHR43857:SF1">
    <property type="entry name" value="YJGH FAMILY PROTEIN"/>
    <property type="match status" value="1"/>
</dbReference>
<protein>
    <submittedName>
        <fullName evidence="1">RidA/YER057c/UK114 superfamily protein</fullName>
    </submittedName>
</protein>
<dbReference type="Gene3D" id="3.30.1330.40">
    <property type="entry name" value="RutC-like"/>
    <property type="match status" value="1"/>
</dbReference>
<accession>A0A3B0RVS4</accession>
<dbReference type="CDD" id="cd00448">
    <property type="entry name" value="YjgF_YER057c_UK114_family"/>
    <property type="match status" value="1"/>
</dbReference>
<dbReference type="AlphaFoldDB" id="A0A3B0RVS4"/>
<dbReference type="Pfam" id="PF01042">
    <property type="entry name" value="Ribonuc_L-PSP"/>
    <property type="match status" value="1"/>
</dbReference>
<name>A0A3B0RVS4_9ZZZZ</name>
<sequence length="130" mass="14583">MKMEILQPPGWPRPKGYSNGIRTSGDMIFVAGQVGWNEQEEFTSDAIEDQIRQALKNILAILKEADAGPEHIVRMTWFVTHKQEYLDKQKEVGAAYREVMGNVYPVMSLIQIAGLIEHGAKVEIEATAVI</sequence>
<dbReference type="SUPFAM" id="SSF55298">
    <property type="entry name" value="YjgF-like"/>
    <property type="match status" value="1"/>
</dbReference>